<organism evidence="1 2">
    <name type="scientific">Gordonia aquimaris</name>
    <dbReference type="NCBI Taxonomy" id="2984863"/>
    <lineage>
        <taxon>Bacteria</taxon>
        <taxon>Bacillati</taxon>
        <taxon>Actinomycetota</taxon>
        <taxon>Actinomycetes</taxon>
        <taxon>Mycobacteriales</taxon>
        <taxon>Gordoniaceae</taxon>
        <taxon>Gordonia</taxon>
    </lineage>
</organism>
<sequence length="56" mass="6146">MARPDPAPEHSGDFVIHNDGALDDAGDEFVRVLRTVSHPVQAVGDTRLNTPRRPLE</sequence>
<comment type="caution">
    <text evidence="1">The sequence shown here is derived from an EMBL/GenBank/DDBJ whole genome shotgun (WGS) entry which is preliminary data.</text>
</comment>
<keyword evidence="2" id="KW-1185">Reference proteome</keyword>
<dbReference type="RefSeq" id="WP_235723633.1">
    <property type="nucleotide sequence ID" value="NZ_JAPKFM010000001.1"/>
</dbReference>
<dbReference type="Proteomes" id="UP001143347">
    <property type="component" value="Unassembled WGS sequence"/>
</dbReference>
<name>A0A9X3I342_9ACTN</name>
<dbReference type="AlphaFoldDB" id="A0A9X3I342"/>
<proteinExistence type="predicted"/>
<gene>
    <name evidence="1" type="ORF">OSB52_00650</name>
</gene>
<reference evidence="1" key="1">
    <citation type="submission" date="2022-10" db="EMBL/GenBank/DDBJ databases">
        <title>WGS of marine actinomycetes from Thailand.</title>
        <authorList>
            <person name="Thawai C."/>
        </authorList>
    </citation>
    <scope>NUCLEOTIDE SEQUENCE</scope>
    <source>
        <strain evidence="1">SW21</strain>
    </source>
</reference>
<evidence type="ECO:0000313" key="2">
    <source>
        <dbReference type="Proteomes" id="UP001143347"/>
    </source>
</evidence>
<evidence type="ECO:0000313" key="1">
    <source>
        <dbReference type="EMBL" id="MCX2962595.1"/>
    </source>
</evidence>
<accession>A0A9X3I342</accession>
<dbReference type="EMBL" id="JAPKFM010000001">
    <property type="protein sequence ID" value="MCX2962595.1"/>
    <property type="molecule type" value="Genomic_DNA"/>
</dbReference>
<protein>
    <submittedName>
        <fullName evidence="1">Uncharacterized protein</fullName>
    </submittedName>
</protein>